<comment type="caution">
    <text evidence="1">The sequence shown here is derived from an EMBL/GenBank/DDBJ whole genome shotgun (WGS) entry which is preliminary data.</text>
</comment>
<evidence type="ECO:0000313" key="1">
    <source>
        <dbReference type="EMBL" id="GBB93278.1"/>
    </source>
</evidence>
<evidence type="ECO:0000313" key="2">
    <source>
        <dbReference type="EMBL" id="GES83000.1"/>
    </source>
</evidence>
<dbReference type="Proteomes" id="UP000615446">
    <property type="component" value="Unassembled WGS sequence"/>
</dbReference>
<organism evidence="1 3">
    <name type="scientific">Rhizophagus clarus</name>
    <dbReference type="NCBI Taxonomy" id="94130"/>
    <lineage>
        <taxon>Eukaryota</taxon>
        <taxon>Fungi</taxon>
        <taxon>Fungi incertae sedis</taxon>
        <taxon>Mucoromycota</taxon>
        <taxon>Glomeromycotina</taxon>
        <taxon>Glomeromycetes</taxon>
        <taxon>Glomerales</taxon>
        <taxon>Glomeraceae</taxon>
        <taxon>Rhizophagus</taxon>
    </lineage>
</organism>
<reference evidence="1 3" key="1">
    <citation type="submission" date="2017-11" db="EMBL/GenBank/DDBJ databases">
        <title>The genome of Rhizophagus clarus HR1 reveals common genetic basis of auxotrophy among arbuscular mycorrhizal fungi.</title>
        <authorList>
            <person name="Kobayashi Y."/>
        </authorList>
    </citation>
    <scope>NUCLEOTIDE SEQUENCE [LARGE SCALE GENOMIC DNA]</scope>
    <source>
        <strain evidence="1 3">HR1</strain>
    </source>
</reference>
<dbReference type="EMBL" id="BEXD01001270">
    <property type="protein sequence ID" value="GBB93278.1"/>
    <property type="molecule type" value="Genomic_DNA"/>
</dbReference>
<name>A0A2Z6RLZ4_9GLOM</name>
<sequence>MHTLLKRKLPKIFHSSRTEQPAENIGISTPDQVPLQSSFSKFNLCVNKRIFSFHNYMIPNKCTKLICIDSPFSMVIPDRIPSTTTSTSSSHLIDLIKNLYSKHFNPSYDDTAVQKHIKFTYNNDD</sequence>
<accession>A0A2Z6RLZ4</accession>
<gene>
    <name evidence="2" type="ORF">RCL2_001017100</name>
    <name evidence="1" type="ORF">RclHR1_21400003</name>
</gene>
<keyword evidence="3" id="KW-1185">Reference proteome</keyword>
<reference evidence="2" key="2">
    <citation type="submission" date="2019-10" db="EMBL/GenBank/DDBJ databases">
        <title>Conservation and host-specific expression of non-tandemly repeated heterogenous ribosome RNA gene in arbuscular mycorrhizal fungi.</title>
        <authorList>
            <person name="Maeda T."/>
            <person name="Kobayashi Y."/>
            <person name="Nakagawa T."/>
            <person name="Ezawa T."/>
            <person name="Yamaguchi K."/>
            <person name="Bino T."/>
            <person name="Nishimoto Y."/>
            <person name="Shigenobu S."/>
            <person name="Kawaguchi M."/>
        </authorList>
    </citation>
    <scope>NUCLEOTIDE SEQUENCE</scope>
    <source>
        <strain evidence="2">HR1</strain>
    </source>
</reference>
<proteinExistence type="predicted"/>
<dbReference type="AlphaFoldDB" id="A0A2Z6RLZ4"/>
<dbReference type="EMBL" id="BLAL01000066">
    <property type="protein sequence ID" value="GES83000.1"/>
    <property type="molecule type" value="Genomic_DNA"/>
</dbReference>
<evidence type="ECO:0000313" key="3">
    <source>
        <dbReference type="Proteomes" id="UP000247702"/>
    </source>
</evidence>
<dbReference type="Proteomes" id="UP000247702">
    <property type="component" value="Unassembled WGS sequence"/>
</dbReference>
<protein>
    <submittedName>
        <fullName evidence="1">Uncharacterized protein</fullName>
    </submittedName>
</protein>